<dbReference type="InterPro" id="IPR053865">
    <property type="entry name" value="DUF6934"/>
</dbReference>
<evidence type="ECO:0000313" key="2">
    <source>
        <dbReference type="Proteomes" id="UP000002011"/>
    </source>
</evidence>
<dbReference type="STRING" id="471854.Dfer_5756"/>
<dbReference type="EMBL" id="CP001619">
    <property type="protein sequence ID" value="ACT96944.1"/>
    <property type="molecule type" value="Genomic_DNA"/>
</dbReference>
<reference evidence="1 2" key="1">
    <citation type="journal article" date="2009" name="Stand. Genomic Sci.">
        <title>Complete genome sequence of Dyadobacter fermentans type strain (NS114).</title>
        <authorList>
            <person name="Lang E."/>
            <person name="Lapidus A."/>
            <person name="Chertkov O."/>
            <person name="Brettin T."/>
            <person name="Detter J.C."/>
            <person name="Han C."/>
            <person name="Copeland A."/>
            <person name="Glavina Del Rio T."/>
            <person name="Nolan M."/>
            <person name="Chen F."/>
            <person name="Lucas S."/>
            <person name="Tice H."/>
            <person name="Cheng J.F."/>
            <person name="Land M."/>
            <person name="Hauser L."/>
            <person name="Chang Y.J."/>
            <person name="Jeffries C.D."/>
            <person name="Kopitz M."/>
            <person name="Bruce D."/>
            <person name="Goodwin L."/>
            <person name="Pitluck S."/>
            <person name="Ovchinnikova G."/>
            <person name="Pati A."/>
            <person name="Ivanova N."/>
            <person name="Mavrommatis K."/>
            <person name="Chen A."/>
            <person name="Palaniappan K."/>
            <person name="Chain P."/>
            <person name="Bristow J."/>
            <person name="Eisen J.A."/>
            <person name="Markowitz V."/>
            <person name="Hugenholtz P."/>
            <person name="Goker M."/>
            <person name="Rohde M."/>
            <person name="Kyrpides N.C."/>
            <person name="Klenk H.P."/>
        </authorList>
    </citation>
    <scope>NUCLEOTIDE SEQUENCE [LARGE SCALE GENOMIC DNA]</scope>
    <source>
        <strain evidence="2">ATCC 700827 / DSM 18053 / CIP 107007 / KCTC 52180 / NS114</strain>
    </source>
</reference>
<proteinExistence type="predicted"/>
<dbReference type="Pfam" id="PF22028">
    <property type="entry name" value="DUF6934"/>
    <property type="match status" value="1"/>
</dbReference>
<evidence type="ECO:0000313" key="1">
    <source>
        <dbReference type="EMBL" id="ACT96944.1"/>
    </source>
</evidence>
<protein>
    <submittedName>
        <fullName evidence="1">Uncharacterized protein</fullName>
    </submittedName>
</protein>
<gene>
    <name evidence="1" type="ordered locus">Dfer_5756</name>
</gene>
<dbReference type="OrthoDB" id="1343312at2"/>
<dbReference type="HOGENOM" id="CLU_141543_0_0_10"/>
<keyword evidence="2" id="KW-1185">Reference proteome</keyword>
<dbReference type="RefSeq" id="WP_015815184.1">
    <property type="nucleotide sequence ID" value="NC_013037.1"/>
</dbReference>
<dbReference type="KEGG" id="dfe:Dfer_5756"/>
<name>C6VY43_DYAFD</name>
<dbReference type="Proteomes" id="UP000002011">
    <property type="component" value="Chromosome"/>
</dbReference>
<organism evidence="1 2">
    <name type="scientific">Dyadobacter fermentans (strain ATCC 700827 / DSM 18053 / CIP 107007 / KCTC 52180 / NS114)</name>
    <dbReference type="NCBI Taxonomy" id="471854"/>
    <lineage>
        <taxon>Bacteria</taxon>
        <taxon>Pseudomonadati</taxon>
        <taxon>Bacteroidota</taxon>
        <taxon>Cytophagia</taxon>
        <taxon>Cytophagales</taxon>
        <taxon>Spirosomataceae</taxon>
        <taxon>Dyadobacter</taxon>
    </lineage>
</organism>
<sequence>MEEPHYEFEYAVPDEVYIFVSKGKHKSVTKMVKFQMIQNDIANLGFGDCTDHGVDFDDRVVTDNGDMERVLATVIKITATFLSKNPEVSVYITGSTAARNRLYRIIIGNNFEAISQIYKVWGYLRGTWFPFEKNVNYEAFLVSKLF</sequence>
<accession>C6VY43</accession>
<dbReference type="AlphaFoldDB" id="C6VY43"/>
<dbReference type="eggNOG" id="ENOG5032VDA">
    <property type="taxonomic scope" value="Bacteria"/>
</dbReference>